<evidence type="ECO:0000259" key="3">
    <source>
        <dbReference type="PROSITE" id="PS50113"/>
    </source>
</evidence>
<dbReference type="SMART" id="SM00086">
    <property type="entry name" value="PAC"/>
    <property type="match status" value="2"/>
</dbReference>
<dbReference type="GO" id="GO:0006935">
    <property type="term" value="P:chemotaxis"/>
    <property type="evidence" value="ECO:0007669"/>
    <property type="project" value="UniProtKB-ARBA"/>
</dbReference>
<dbReference type="InterPro" id="IPR000014">
    <property type="entry name" value="PAS"/>
</dbReference>
<dbReference type="EMBL" id="MCBA01000133">
    <property type="protein sequence ID" value="RGP88195.1"/>
    <property type="molecule type" value="Genomic_DNA"/>
</dbReference>
<proteinExistence type="predicted"/>
<evidence type="ECO:0000313" key="5">
    <source>
        <dbReference type="Proteomes" id="UP000266701"/>
    </source>
</evidence>
<gene>
    <name evidence="4" type="ORF">BC353_11840</name>
</gene>
<dbReference type="Gene3D" id="1.10.287.950">
    <property type="entry name" value="Methyl-accepting chemotaxis protein"/>
    <property type="match status" value="1"/>
</dbReference>
<organism evidence="4 5">
    <name type="scientific">Vibrio cholerae</name>
    <dbReference type="NCBI Taxonomy" id="666"/>
    <lineage>
        <taxon>Bacteria</taxon>
        <taxon>Pseudomonadati</taxon>
        <taxon>Pseudomonadota</taxon>
        <taxon>Gammaproteobacteria</taxon>
        <taxon>Vibrionales</taxon>
        <taxon>Vibrionaceae</taxon>
        <taxon>Vibrio</taxon>
    </lineage>
</organism>
<dbReference type="PROSITE" id="PS50111">
    <property type="entry name" value="CHEMOTAXIS_TRANSDUC_2"/>
    <property type="match status" value="1"/>
</dbReference>
<dbReference type="AlphaFoldDB" id="A0A395TUW9"/>
<dbReference type="NCBIfam" id="TIGR00229">
    <property type="entry name" value="sensory_box"/>
    <property type="match status" value="2"/>
</dbReference>
<dbReference type="SMART" id="SM00091">
    <property type="entry name" value="PAS"/>
    <property type="match status" value="2"/>
</dbReference>
<accession>A0A395TUW9</accession>
<evidence type="ECO:0000256" key="1">
    <source>
        <dbReference type="PROSITE-ProRule" id="PRU00284"/>
    </source>
</evidence>
<feature type="domain" description="PAC" evidence="3">
    <location>
        <begin position="205"/>
        <end position="259"/>
    </location>
</feature>
<dbReference type="GO" id="GO:0007165">
    <property type="term" value="P:signal transduction"/>
    <property type="evidence" value="ECO:0007669"/>
    <property type="project" value="UniProtKB-KW"/>
</dbReference>
<dbReference type="PANTHER" id="PTHR24422:SF10">
    <property type="entry name" value="CHEMOTAXIS PROTEIN METHYLTRANSFERASE 2"/>
    <property type="match status" value="1"/>
</dbReference>
<dbReference type="PANTHER" id="PTHR24422">
    <property type="entry name" value="CHEMOTAXIS PROTEIN METHYLTRANSFERASE"/>
    <property type="match status" value="1"/>
</dbReference>
<dbReference type="InterPro" id="IPR004089">
    <property type="entry name" value="MCPsignal_dom"/>
</dbReference>
<comment type="caution">
    <text evidence="4">The sequence shown here is derived from an EMBL/GenBank/DDBJ whole genome shotgun (WGS) entry which is preliminary data.</text>
</comment>
<dbReference type="InterPro" id="IPR050903">
    <property type="entry name" value="Bact_Chemotaxis_MeTrfase"/>
</dbReference>
<protein>
    <submittedName>
        <fullName evidence="4">Chemotaxis protein</fullName>
    </submittedName>
</protein>
<feature type="domain" description="Methyl-accepting transducer" evidence="2">
    <location>
        <begin position="244"/>
        <end position="426"/>
    </location>
</feature>
<dbReference type="InterPro" id="IPR013655">
    <property type="entry name" value="PAS_fold_3"/>
</dbReference>
<sequence>MFGFRQKTVPCPLTLEQNTLQAIHESMATIEFDPTGTILTANGHFLAATGYQLSEIQGKHHRIFCSQNTIQSPEYTKFWQALAQGQAQAGTFKRYKKDGELLVIQATYFPIKEEGKVTRVMKIASDTTAAFLKAQDDADVLSSANDNFAIIEFQPDGTILNANKNFLSTVGYSIEEIKGKHHRIFCYDDFYRENPNFWKELATGHAFTGRFLRKNKHGEQIWVQGVYSPVKDNKGNVNKVVKFASDITQDVHREQEVKDVANVAYSTSVETSQVAMQGNKVLHESVSLADVMVGNISQSLAQIEQLVTLSKDVSEIVKTISGIADQTNLLALNAAIEAARAGEQGRGFAVVADEVRQLASRTSKATEEINHVVNKNLALTETVTSSISQVSKIANETNDRIVEVSTIMEQIYQGAENVSSAVSKLK</sequence>
<dbReference type="SUPFAM" id="SSF58104">
    <property type="entry name" value="Methyl-accepting chemotaxis protein (MCP) signaling domain"/>
    <property type="match status" value="1"/>
</dbReference>
<reference evidence="4 5" key="1">
    <citation type="journal article" date="2017" name="Emerg. Infect. Dis.">
        <title>Carbapenemase VCC-1-Producing Vibrio cholerae in Coastal Waters of Germany.</title>
        <authorList>
            <person name="Hammerl J.A."/>
            <person name="Jackel C."/>
            <person name="Bortolaia V."/>
            <person name="Schwartz K."/>
            <person name="Bier N."/>
            <person name="Hendriksen R.S."/>
            <person name="Guerra B."/>
            <person name="Strauch E."/>
        </authorList>
    </citation>
    <scope>NUCLEOTIDE SEQUENCE [LARGE SCALE GENOMIC DNA]</scope>
    <source>
        <strain evidence="4 5">VN-2825</strain>
    </source>
</reference>
<dbReference type="Proteomes" id="UP000266701">
    <property type="component" value="Unassembled WGS sequence"/>
</dbReference>
<dbReference type="InterPro" id="IPR001610">
    <property type="entry name" value="PAC"/>
</dbReference>
<dbReference type="SMART" id="SM00283">
    <property type="entry name" value="MA"/>
    <property type="match status" value="1"/>
</dbReference>
<evidence type="ECO:0000313" key="4">
    <source>
        <dbReference type="EMBL" id="RGP88195.1"/>
    </source>
</evidence>
<dbReference type="Pfam" id="PF00015">
    <property type="entry name" value="MCPsignal"/>
    <property type="match status" value="1"/>
</dbReference>
<dbReference type="Pfam" id="PF08447">
    <property type="entry name" value="PAS_3"/>
    <property type="match status" value="2"/>
</dbReference>
<dbReference type="SUPFAM" id="SSF55785">
    <property type="entry name" value="PYP-like sensor domain (PAS domain)"/>
    <property type="match status" value="2"/>
</dbReference>
<keyword evidence="1" id="KW-0807">Transducer</keyword>
<dbReference type="PROSITE" id="PS50113">
    <property type="entry name" value="PAC"/>
    <property type="match status" value="1"/>
</dbReference>
<dbReference type="InterPro" id="IPR000700">
    <property type="entry name" value="PAS-assoc_C"/>
</dbReference>
<evidence type="ECO:0000259" key="2">
    <source>
        <dbReference type="PROSITE" id="PS50111"/>
    </source>
</evidence>
<dbReference type="InterPro" id="IPR035965">
    <property type="entry name" value="PAS-like_dom_sf"/>
</dbReference>
<name>A0A395TUW9_VIBCL</name>
<dbReference type="GO" id="GO:0016020">
    <property type="term" value="C:membrane"/>
    <property type="evidence" value="ECO:0007669"/>
    <property type="project" value="InterPro"/>
</dbReference>
<dbReference type="CDD" id="cd00130">
    <property type="entry name" value="PAS"/>
    <property type="match status" value="1"/>
</dbReference>
<dbReference type="Gene3D" id="3.30.450.20">
    <property type="entry name" value="PAS domain"/>
    <property type="match status" value="2"/>
</dbReference>